<protein>
    <submittedName>
        <fullName evidence="1">Uncharacterized protein</fullName>
    </submittedName>
</protein>
<keyword evidence="2" id="KW-1185">Reference proteome</keyword>
<dbReference type="Proteomes" id="UP000231879">
    <property type="component" value="Unassembled WGS sequence"/>
</dbReference>
<gene>
    <name evidence="1" type="ORF">CH367_12480</name>
</gene>
<evidence type="ECO:0000313" key="1">
    <source>
        <dbReference type="EMBL" id="PJZ56913.1"/>
    </source>
</evidence>
<sequence length="61" mass="6926">MIFIKNFVLKRVSAFLKALSARLPKEGVKDTTFKTLRTYESGEKSESENPVLLLDPALKKK</sequence>
<organism evidence="1 2">
    <name type="scientific">Leptospira barantonii</name>
    <dbReference type="NCBI Taxonomy" id="2023184"/>
    <lineage>
        <taxon>Bacteria</taxon>
        <taxon>Pseudomonadati</taxon>
        <taxon>Spirochaetota</taxon>
        <taxon>Spirochaetia</taxon>
        <taxon>Leptospirales</taxon>
        <taxon>Leptospiraceae</taxon>
        <taxon>Leptospira</taxon>
    </lineage>
</organism>
<evidence type="ECO:0000313" key="2">
    <source>
        <dbReference type="Proteomes" id="UP000231879"/>
    </source>
</evidence>
<proteinExistence type="predicted"/>
<comment type="caution">
    <text evidence="1">The sequence shown here is derived from an EMBL/GenBank/DDBJ whole genome shotgun (WGS) entry which is preliminary data.</text>
</comment>
<name>A0ABX4NPL4_9LEPT</name>
<accession>A0ABX4NPL4</accession>
<reference evidence="1 2" key="1">
    <citation type="submission" date="2017-07" db="EMBL/GenBank/DDBJ databases">
        <title>Leptospira spp. isolated from tropical soils.</title>
        <authorList>
            <person name="Thibeaux R."/>
            <person name="Iraola G."/>
            <person name="Ferres I."/>
            <person name="Bierque E."/>
            <person name="Girault D."/>
            <person name="Soupe-Gilbert M.-E."/>
            <person name="Picardeau M."/>
            <person name="Goarant C."/>
        </authorList>
    </citation>
    <scope>NUCLEOTIDE SEQUENCE [LARGE SCALE GENOMIC DNA]</scope>
    <source>
        <strain evidence="1 2">FH4-C-A1</strain>
    </source>
</reference>
<dbReference type="EMBL" id="NPDS01000005">
    <property type="protein sequence ID" value="PJZ56913.1"/>
    <property type="molecule type" value="Genomic_DNA"/>
</dbReference>